<dbReference type="Pfam" id="PF07282">
    <property type="entry name" value="Cas12f1-like_TNB"/>
    <property type="match status" value="1"/>
</dbReference>
<reference evidence="7 8" key="1">
    <citation type="journal article" date="2012" name="J. Bacteriol.">
        <title>Complete Genome Sequence of Desulfurococcus fermentans, a Hyperthermophilic Cellulolytic Crenarchaeon Isolated from a Freshwater Hot Spring in Kamchatka, Russia.</title>
        <authorList>
            <person name="Susanti D."/>
            <person name="Johnson E.F."/>
            <person name="Rodriguez J.R."/>
            <person name="Anderson I."/>
            <person name="Perevalova A.A."/>
            <person name="Kyrpides N."/>
            <person name="Lucas S."/>
            <person name="Han J."/>
            <person name="Lapidus A."/>
            <person name="Cheng J.F."/>
            <person name="Goodwin L."/>
            <person name="Pitluck S."/>
            <person name="Mavrommatis K."/>
            <person name="Peters L."/>
            <person name="Land M.L."/>
            <person name="Hauser L."/>
            <person name="Gopalan V."/>
            <person name="Chan P.P."/>
            <person name="Lowe T.M."/>
            <person name="Atomi H."/>
            <person name="Bonch-Osmolovskaya E.A."/>
            <person name="Woyke T."/>
            <person name="Mukhopadhyay B."/>
        </authorList>
    </citation>
    <scope>NUCLEOTIDE SEQUENCE [LARGE SCALE GENOMIC DNA]</scope>
    <source>
        <strain evidence="7 8">DSM 16532</strain>
    </source>
</reference>
<feature type="domain" description="Cas12f1-like TNB" evidence="6">
    <location>
        <begin position="319"/>
        <end position="385"/>
    </location>
</feature>
<name>I3XTD2_DESAM</name>
<organism evidence="7 8">
    <name type="scientific">Desulfurococcus amylolyticus DSM 16532</name>
    <dbReference type="NCBI Taxonomy" id="768672"/>
    <lineage>
        <taxon>Archaea</taxon>
        <taxon>Thermoproteota</taxon>
        <taxon>Thermoprotei</taxon>
        <taxon>Desulfurococcales</taxon>
        <taxon>Desulfurococcaceae</taxon>
        <taxon>Desulfurococcus</taxon>
    </lineage>
</organism>
<dbReference type="KEGG" id="dfd:Desfe_1339"/>
<dbReference type="InterPro" id="IPR001959">
    <property type="entry name" value="Transposase"/>
</dbReference>
<evidence type="ECO:0000313" key="8">
    <source>
        <dbReference type="Proteomes" id="UP000006175"/>
    </source>
</evidence>
<keyword evidence="2" id="KW-0815">Transposition</keyword>
<evidence type="ECO:0000256" key="2">
    <source>
        <dbReference type="ARBA" id="ARBA00022578"/>
    </source>
</evidence>
<evidence type="ECO:0000259" key="6">
    <source>
        <dbReference type="Pfam" id="PF07282"/>
    </source>
</evidence>
<gene>
    <name evidence="7" type="ORF">Desfe_1339</name>
</gene>
<dbReference type="GO" id="GO:0006310">
    <property type="term" value="P:DNA recombination"/>
    <property type="evidence" value="ECO:0007669"/>
    <property type="project" value="UniProtKB-KW"/>
</dbReference>
<protein>
    <submittedName>
        <fullName evidence="7">Transposase, IS605 OrfB family</fullName>
    </submittedName>
</protein>
<proteinExistence type="inferred from homology"/>
<evidence type="ECO:0000259" key="5">
    <source>
        <dbReference type="Pfam" id="PF01385"/>
    </source>
</evidence>
<dbReference type="Proteomes" id="UP000006175">
    <property type="component" value="Chromosome"/>
</dbReference>
<dbReference type="Pfam" id="PF01385">
    <property type="entry name" value="OrfB_IS605"/>
    <property type="match status" value="1"/>
</dbReference>
<dbReference type="EMBL" id="CP003321">
    <property type="protein sequence ID" value="AFL67206.1"/>
    <property type="molecule type" value="Genomic_DNA"/>
</dbReference>
<dbReference type="GO" id="GO:0032196">
    <property type="term" value="P:transposition"/>
    <property type="evidence" value="ECO:0007669"/>
    <property type="project" value="UniProtKB-KW"/>
</dbReference>
<dbReference type="OrthoDB" id="21365at2157"/>
<evidence type="ECO:0000256" key="1">
    <source>
        <dbReference type="ARBA" id="ARBA00008761"/>
    </source>
</evidence>
<evidence type="ECO:0000256" key="3">
    <source>
        <dbReference type="ARBA" id="ARBA00023125"/>
    </source>
</evidence>
<keyword evidence="3" id="KW-0238">DNA-binding</keyword>
<keyword evidence="4" id="KW-0233">DNA recombination</keyword>
<comment type="similarity">
    <text evidence="1">In the C-terminal section; belongs to the transposase 35 family.</text>
</comment>
<dbReference type="eggNOG" id="arCOG00683">
    <property type="taxonomic scope" value="Archaea"/>
</dbReference>
<accession>I3XTD2</accession>
<dbReference type="InterPro" id="IPR010095">
    <property type="entry name" value="Cas12f1-like_TNB"/>
</dbReference>
<evidence type="ECO:0000256" key="4">
    <source>
        <dbReference type="ARBA" id="ARBA00023172"/>
    </source>
</evidence>
<dbReference type="NCBIfam" id="NF040570">
    <property type="entry name" value="guided_TnpB"/>
    <property type="match status" value="1"/>
</dbReference>
<dbReference type="GeneID" id="13061739"/>
<feature type="domain" description="Probable transposase IS891/IS1136/IS1341" evidence="5">
    <location>
        <begin position="192"/>
        <end position="298"/>
    </location>
</feature>
<sequence>MKRTVTIRLIPNRDAEAKLKALCSLGSKLWNEVNYARRRMFFEAKRVDLKSTYKEFYEKYKTLLGSATTQQVLNKNDEAWKSFFSLLKTRKEGKLPLFIARVNPPGYRKRGGKRVLWAVLRNDQYRFEGDHVVLKGLGAVGSIRIRYLGRIHIMGEQGRAEIRYDPDERKWYMHVSFEVREKIIRDKMIRVPTGSLGNKVAGIDIGVNNLLAIYVEDGSALLVSGRPLKSISFYWRKKIADYQSTLNRYGLKTSKRLRRLFKKWRRQTRSYINWAVRNAVEWLYARGVSEVVVGYPKYITQAPGKNPKTNFEVVHVWSYGYLLRRLAEVAEEYGISVEFVSEEYTSTTCPLCKTHIAHRRIARGLLKCYKHSKAFNADLVGAFNILSKKKPITPSPTLSGVGVTRLRPGAGLNPAKPGNVAPNLPARTLTL</sequence>
<keyword evidence="8" id="KW-1185">Reference proteome</keyword>
<dbReference type="RefSeq" id="WP_014768097.1">
    <property type="nucleotide sequence ID" value="NC_018001.1"/>
</dbReference>
<dbReference type="AlphaFoldDB" id="I3XTD2"/>
<dbReference type="GO" id="GO:0003677">
    <property type="term" value="F:DNA binding"/>
    <property type="evidence" value="ECO:0007669"/>
    <property type="project" value="UniProtKB-KW"/>
</dbReference>
<evidence type="ECO:0000313" key="7">
    <source>
        <dbReference type="EMBL" id="AFL67206.1"/>
    </source>
</evidence>
<dbReference type="HOGENOM" id="CLU_040997_0_0_2"/>